<keyword evidence="2" id="KW-0378">Hydrolase</keyword>
<dbReference type="InterPro" id="IPR036380">
    <property type="entry name" value="Isochorismatase-like_sf"/>
</dbReference>
<evidence type="ECO:0000256" key="2">
    <source>
        <dbReference type="ARBA" id="ARBA00022801"/>
    </source>
</evidence>
<dbReference type="OrthoDB" id="1739143at2759"/>
<accession>A0A2R5GF10</accession>
<gene>
    <name evidence="3" type="ORF">FCC1311_045412</name>
</gene>
<keyword evidence="4" id="KW-1185">Reference proteome</keyword>
<evidence type="ECO:0000313" key="3">
    <source>
        <dbReference type="EMBL" id="GBG28318.1"/>
    </source>
</evidence>
<dbReference type="AlphaFoldDB" id="A0A2R5GF10"/>
<dbReference type="Proteomes" id="UP000241890">
    <property type="component" value="Unassembled WGS sequence"/>
</dbReference>
<dbReference type="GO" id="GO:0016787">
    <property type="term" value="F:hydrolase activity"/>
    <property type="evidence" value="ECO:0007669"/>
    <property type="project" value="UniProtKB-KW"/>
</dbReference>
<dbReference type="Gene3D" id="3.40.50.850">
    <property type="entry name" value="Isochorismatase-like"/>
    <property type="match status" value="1"/>
</dbReference>
<comment type="similarity">
    <text evidence="1">Belongs to the isochorismatase family.</text>
</comment>
<sequence>MSTIYERNVPLERGGKCLLIIDPQNDFHPGGSLAIASADEDAERIAKMIKEHGEEIREIYVTLDTHMKYHIAHQMFWTDGSDTKKMPDYFTTITLSDFKNGVWKPARNDPGLMEWVETYLQGLESEGRMSLTIWPEHCLVGSTGHAVRESIFKELEAWEAKHGSTVTYIIKGNNSYTEHYSALRAEVPREDDKNTQLNTHLIDCLKQHDEVLICGQAKSHCVNYTVRDLVENWDRDKMGQLVLIEDAMSPVQSFESEADAFIDDMKKLNLCVSTAEMAFSARK</sequence>
<organism evidence="3 4">
    <name type="scientific">Hondaea fermentalgiana</name>
    <dbReference type="NCBI Taxonomy" id="2315210"/>
    <lineage>
        <taxon>Eukaryota</taxon>
        <taxon>Sar</taxon>
        <taxon>Stramenopiles</taxon>
        <taxon>Bigyra</taxon>
        <taxon>Labyrinthulomycetes</taxon>
        <taxon>Thraustochytrida</taxon>
        <taxon>Thraustochytriidae</taxon>
        <taxon>Hondaea</taxon>
    </lineage>
</organism>
<dbReference type="PANTHER" id="PTHR11080:SF2">
    <property type="entry name" value="LD05707P"/>
    <property type="match status" value="1"/>
</dbReference>
<evidence type="ECO:0000313" key="4">
    <source>
        <dbReference type="Proteomes" id="UP000241890"/>
    </source>
</evidence>
<proteinExistence type="inferred from homology"/>
<name>A0A2R5GF10_9STRA</name>
<dbReference type="InterPro" id="IPR052347">
    <property type="entry name" value="Isochorismatase_Nicotinamidase"/>
</dbReference>
<reference evidence="3 4" key="1">
    <citation type="submission" date="2017-12" db="EMBL/GenBank/DDBJ databases">
        <title>Sequencing, de novo assembly and annotation of complete genome of a new Thraustochytrid species, strain FCC1311.</title>
        <authorList>
            <person name="Sedici K."/>
            <person name="Godart F."/>
            <person name="Aiese Cigliano R."/>
            <person name="Sanseverino W."/>
            <person name="Barakat M."/>
            <person name="Ortet P."/>
            <person name="Marechal E."/>
            <person name="Cagnac O."/>
            <person name="Amato A."/>
        </authorList>
    </citation>
    <scope>NUCLEOTIDE SEQUENCE [LARGE SCALE GENOMIC DNA]</scope>
</reference>
<dbReference type="PANTHER" id="PTHR11080">
    <property type="entry name" value="PYRAZINAMIDASE/NICOTINAMIDASE"/>
    <property type="match status" value="1"/>
</dbReference>
<dbReference type="SUPFAM" id="SSF52499">
    <property type="entry name" value="Isochorismatase-like hydrolases"/>
    <property type="match status" value="1"/>
</dbReference>
<evidence type="ECO:0000256" key="1">
    <source>
        <dbReference type="ARBA" id="ARBA00006336"/>
    </source>
</evidence>
<comment type="caution">
    <text evidence="3">The sequence shown here is derived from an EMBL/GenBank/DDBJ whole genome shotgun (WGS) entry which is preliminary data.</text>
</comment>
<dbReference type="InParanoid" id="A0A2R5GF10"/>
<dbReference type="EMBL" id="BEYU01000040">
    <property type="protein sequence ID" value="GBG28318.1"/>
    <property type="molecule type" value="Genomic_DNA"/>
</dbReference>
<protein>
    <submittedName>
        <fullName evidence="3">Nicotinamidase</fullName>
    </submittedName>
</protein>